<dbReference type="Ensembl" id="ENSMGAT00000033649.1">
    <property type="protein sequence ID" value="ENSMGAP00000027676.1"/>
    <property type="gene ID" value="ENSMGAG00000019348.1"/>
</dbReference>
<name>A0A803Y7C9_MELGA</name>
<reference evidence="1" key="2">
    <citation type="submission" date="2025-08" db="UniProtKB">
        <authorList>
            <consortium name="Ensembl"/>
        </authorList>
    </citation>
    <scope>IDENTIFICATION</scope>
</reference>
<protein>
    <submittedName>
        <fullName evidence="1">Uncharacterized protein</fullName>
    </submittedName>
</protein>
<accession>A0A803Y7C9</accession>
<dbReference type="AlphaFoldDB" id="A0A803Y7C9"/>
<proteinExistence type="predicted"/>
<evidence type="ECO:0000313" key="2">
    <source>
        <dbReference type="Proteomes" id="UP000001645"/>
    </source>
</evidence>
<sequence>MKEGDRLVMGGTRRTFLMGSLNEGFPIPSPRTPQPGINSPTLQVQGFLCSAVGAHRAALQRAARGVLKHYMYSERFLRRNERILHRCSMFPPGNG</sequence>
<dbReference type="Proteomes" id="UP000001645">
    <property type="component" value="Chromosome 21"/>
</dbReference>
<keyword evidence="2" id="KW-1185">Reference proteome</keyword>
<dbReference type="InParanoid" id="A0A803Y7C9"/>
<reference evidence="1 2" key="1">
    <citation type="journal article" date="2010" name="PLoS Biol.">
        <title>Multi-platform next-generation sequencing of the domestic turkey (Meleagris gallopavo): genome assembly and analysis.</title>
        <authorList>
            <person name="Dalloul R.A."/>
            <person name="Long J.A."/>
            <person name="Zimin A.V."/>
            <person name="Aslam L."/>
            <person name="Beal K."/>
            <person name="Blomberg L.A."/>
            <person name="Bouffard P."/>
            <person name="Burt D.W."/>
            <person name="Crasta O."/>
            <person name="Crooijmans R.P."/>
            <person name="Cooper K."/>
            <person name="Coulombe R.A."/>
            <person name="De S."/>
            <person name="Delany M.E."/>
            <person name="Dodgson J.B."/>
            <person name="Dong J.J."/>
            <person name="Evans C."/>
            <person name="Frederickson K.M."/>
            <person name="Flicek P."/>
            <person name="Florea L."/>
            <person name="Folkerts O."/>
            <person name="Groenen M.A."/>
            <person name="Harkins T.T."/>
            <person name="Herrero J."/>
            <person name="Hoffmann S."/>
            <person name="Megens H.J."/>
            <person name="Jiang A."/>
            <person name="de Jong P."/>
            <person name="Kaiser P."/>
            <person name="Kim H."/>
            <person name="Kim K.W."/>
            <person name="Kim S."/>
            <person name="Langenberger D."/>
            <person name="Lee M.K."/>
            <person name="Lee T."/>
            <person name="Mane S."/>
            <person name="Marcais G."/>
            <person name="Marz M."/>
            <person name="McElroy A.P."/>
            <person name="Modise T."/>
            <person name="Nefedov M."/>
            <person name="Notredame C."/>
            <person name="Paton I.R."/>
            <person name="Payne W.S."/>
            <person name="Pertea G."/>
            <person name="Prickett D."/>
            <person name="Puiu D."/>
            <person name="Qioa D."/>
            <person name="Raineri E."/>
            <person name="Ruffier M."/>
            <person name="Salzberg S.L."/>
            <person name="Schatz M.C."/>
            <person name="Scheuring C."/>
            <person name="Schmidt C.J."/>
            <person name="Schroeder S."/>
            <person name="Searle S.M."/>
            <person name="Smith E.J."/>
            <person name="Smith J."/>
            <person name="Sonstegard T.S."/>
            <person name="Stadler P.F."/>
            <person name="Tafer H."/>
            <person name="Tu Z.J."/>
            <person name="Van Tassell C.P."/>
            <person name="Vilella A.J."/>
            <person name="Williams K.P."/>
            <person name="Yorke J.A."/>
            <person name="Zhang L."/>
            <person name="Zhang H.B."/>
            <person name="Zhang X."/>
            <person name="Zhang Y."/>
            <person name="Reed K.M."/>
        </authorList>
    </citation>
    <scope>NUCLEOTIDE SEQUENCE [LARGE SCALE GENOMIC DNA]</scope>
</reference>
<evidence type="ECO:0000313" key="1">
    <source>
        <dbReference type="Ensembl" id="ENSMGAP00000027676.1"/>
    </source>
</evidence>
<reference evidence="1" key="3">
    <citation type="submission" date="2025-09" db="UniProtKB">
        <authorList>
            <consortium name="Ensembl"/>
        </authorList>
    </citation>
    <scope>IDENTIFICATION</scope>
</reference>
<organism evidence="1 2">
    <name type="scientific">Meleagris gallopavo</name>
    <name type="common">Wild turkey</name>
    <dbReference type="NCBI Taxonomy" id="9103"/>
    <lineage>
        <taxon>Eukaryota</taxon>
        <taxon>Metazoa</taxon>
        <taxon>Chordata</taxon>
        <taxon>Craniata</taxon>
        <taxon>Vertebrata</taxon>
        <taxon>Euteleostomi</taxon>
        <taxon>Archelosauria</taxon>
        <taxon>Archosauria</taxon>
        <taxon>Dinosauria</taxon>
        <taxon>Saurischia</taxon>
        <taxon>Theropoda</taxon>
        <taxon>Coelurosauria</taxon>
        <taxon>Aves</taxon>
        <taxon>Neognathae</taxon>
        <taxon>Galloanserae</taxon>
        <taxon>Galliformes</taxon>
        <taxon>Phasianidae</taxon>
        <taxon>Meleagridinae</taxon>
        <taxon>Meleagris</taxon>
    </lineage>
</organism>